<gene>
    <name evidence="2" type="ORF">S12H4_41890</name>
</gene>
<dbReference type="EMBL" id="BARW01025573">
    <property type="protein sequence ID" value="GAJ10079.1"/>
    <property type="molecule type" value="Genomic_DNA"/>
</dbReference>
<accession>X1TXW1</accession>
<reference evidence="2" key="1">
    <citation type="journal article" date="2014" name="Front. Microbiol.">
        <title>High frequency of phylogenetically diverse reductive dehalogenase-homologous genes in deep subseafloor sedimentary metagenomes.</title>
        <authorList>
            <person name="Kawai M."/>
            <person name="Futagami T."/>
            <person name="Toyoda A."/>
            <person name="Takaki Y."/>
            <person name="Nishi S."/>
            <person name="Hori S."/>
            <person name="Arai W."/>
            <person name="Tsubouchi T."/>
            <person name="Morono Y."/>
            <person name="Uchiyama I."/>
            <person name="Ito T."/>
            <person name="Fujiyama A."/>
            <person name="Inagaki F."/>
            <person name="Takami H."/>
        </authorList>
    </citation>
    <scope>NUCLEOTIDE SEQUENCE</scope>
    <source>
        <strain evidence="2">Expedition CK06-06</strain>
    </source>
</reference>
<name>X1TXW1_9ZZZZ</name>
<evidence type="ECO:0000313" key="2">
    <source>
        <dbReference type="EMBL" id="GAJ10079.1"/>
    </source>
</evidence>
<comment type="caution">
    <text evidence="2">The sequence shown here is derived from an EMBL/GenBank/DDBJ whole genome shotgun (WGS) entry which is preliminary data.</text>
</comment>
<sequence length="148" mass="16295">MASIKEELIDTGWTMERIWNELVSALQHQKATEAKPEQKATGEKKEPAPAPAEKPAEKVYPKTTILPDGKAAFPTSHKDGDVVIIKPTGETYMWSDATSGWKQGKTMLPPYKADPVVGTKTADAETEEHFTPPDDDSDVALEEGIFRE</sequence>
<organism evidence="2">
    <name type="scientific">marine sediment metagenome</name>
    <dbReference type="NCBI Taxonomy" id="412755"/>
    <lineage>
        <taxon>unclassified sequences</taxon>
        <taxon>metagenomes</taxon>
        <taxon>ecological metagenomes</taxon>
    </lineage>
</organism>
<protein>
    <submittedName>
        <fullName evidence="2">Uncharacterized protein</fullName>
    </submittedName>
</protein>
<feature type="compositionally biased region" description="Basic and acidic residues" evidence="1">
    <location>
        <begin position="30"/>
        <end position="47"/>
    </location>
</feature>
<feature type="region of interest" description="Disordered" evidence="1">
    <location>
        <begin position="28"/>
        <end position="63"/>
    </location>
</feature>
<evidence type="ECO:0000256" key="1">
    <source>
        <dbReference type="SAM" id="MobiDB-lite"/>
    </source>
</evidence>
<feature type="non-terminal residue" evidence="2">
    <location>
        <position position="148"/>
    </location>
</feature>
<feature type="region of interest" description="Disordered" evidence="1">
    <location>
        <begin position="116"/>
        <end position="148"/>
    </location>
</feature>
<proteinExistence type="predicted"/>
<dbReference type="AlphaFoldDB" id="X1TXW1"/>